<comment type="subcellular location">
    <subcellularLocation>
        <location evidence="8">Cell inner membrane</location>
        <topology evidence="8">Multi-pass membrane protein</topology>
    </subcellularLocation>
    <subcellularLocation>
        <location evidence="1">Membrane</location>
        <topology evidence="1">Multi-pass membrane protein</topology>
    </subcellularLocation>
</comment>
<feature type="transmembrane region" description="Helical" evidence="8">
    <location>
        <begin position="440"/>
        <end position="460"/>
    </location>
</feature>
<comment type="similarity">
    <text evidence="8">Belongs to the CemA family.</text>
</comment>
<evidence type="ECO:0000313" key="10">
    <source>
        <dbReference type="EMBL" id="ACL43396.1"/>
    </source>
</evidence>
<feature type="transmembrane region" description="Helical" evidence="8">
    <location>
        <begin position="399"/>
        <end position="420"/>
    </location>
</feature>
<evidence type="ECO:0000256" key="5">
    <source>
        <dbReference type="ARBA" id="ARBA00022989"/>
    </source>
</evidence>
<accession>B8HXV7</accession>
<dbReference type="OrthoDB" id="418298at2"/>
<dbReference type="NCBIfam" id="NF002706">
    <property type="entry name" value="PRK02507.1-5"/>
    <property type="match status" value="1"/>
</dbReference>
<dbReference type="HOGENOM" id="CLU_690401_0_0_3"/>
<dbReference type="PANTHER" id="PTHR33650">
    <property type="entry name" value="CHLOROPLAST ENVELOPE MEMBRANE PROTEIN-RELATED"/>
    <property type="match status" value="1"/>
</dbReference>
<keyword evidence="2 8" id="KW-0813">Transport</keyword>
<proteinExistence type="inferred from homology"/>
<feature type="region of interest" description="Disordered" evidence="9">
    <location>
        <begin position="94"/>
        <end position="117"/>
    </location>
</feature>
<comment type="function">
    <text evidence="8">Required for H(+) efflux immediately after light irradiation to form a rapid H(+) concentration gradient across the thylakoid membranes. Together with PxcL, contributes to transient H(+) uptake following dark to light transition.</text>
</comment>
<evidence type="ECO:0000256" key="9">
    <source>
        <dbReference type="SAM" id="MobiDB-lite"/>
    </source>
</evidence>
<keyword evidence="4 8" id="KW-0375">Hydrogen ion transport</keyword>
<dbReference type="InterPro" id="IPR004282">
    <property type="entry name" value="CemA"/>
</dbReference>
<feature type="transmembrane region" description="Helical" evidence="8">
    <location>
        <begin position="361"/>
        <end position="378"/>
    </location>
</feature>
<keyword evidence="7 8" id="KW-0472">Membrane</keyword>
<keyword evidence="5 8" id="KW-1133">Transmembrane helix</keyword>
<dbReference type="STRING" id="395961.Cyan7425_1010"/>
<evidence type="ECO:0000256" key="2">
    <source>
        <dbReference type="ARBA" id="ARBA00022448"/>
    </source>
</evidence>
<sequence length="480" mass="54227">MKTKFLSRLKQLITSSEQWYLNTPARAVDEAYAAALKIKQIEDEHFGGRPIAPGQHSQSVFNFFQAELNKQLKTVRMRLTEFKFCQQFINANLSGTGKSAPDRPPTTRRLSSTERESDLYTLDTSAEAINGKNRTLTLLDKLNFIDAVLNRYQAINPVDTPAAGQSAKSRTARTIIAAPPGEEPINSPPSDTSYSDSLDEEQYFSSDLMGDNRLEGGGFIPRSILRTADRFRRELDTDPSTEEAMIQDFRMAKARTRIAIRFLLLLIIIPLLTQLLTKTFVVGPLVDRFQLAGQIEQVINVDIEERFLQEMSQFEERLRFQNLISAAPALTAEQIEAQLKDKAQELAKQYKWALQEPLKNILADGLAVGAFAGLLIYGKSQIAVLKSFMDDTIYGLSDSAKAFIIILFTDVFVGFHSPHGWTVIVHNTLQHFGLPRNEDFIDMFIATFPVMLDAVFKYWVFRYLNQISPSAVATYRNMNE</sequence>
<dbReference type="Pfam" id="PF03040">
    <property type="entry name" value="CemA"/>
    <property type="match status" value="1"/>
</dbReference>
<evidence type="ECO:0000256" key="1">
    <source>
        <dbReference type="ARBA" id="ARBA00004141"/>
    </source>
</evidence>
<name>B8HXV7_CYAP4</name>
<keyword evidence="8" id="KW-0997">Cell inner membrane</keyword>
<feature type="transmembrane region" description="Helical" evidence="8">
    <location>
        <begin position="258"/>
        <end position="277"/>
    </location>
</feature>
<dbReference type="HAMAP" id="MF_01308">
    <property type="entry name" value="CemA_PxcA"/>
    <property type="match status" value="1"/>
</dbReference>
<evidence type="ECO:0000256" key="6">
    <source>
        <dbReference type="ARBA" id="ARBA00023065"/>
    </source>
</evidence>
<dbReference type="eggNOG" id="ENOG502Z8DN">
    <property type="taxonomic scope" value="Bacteria"/>
</dbReference>
<evidence type="ECO:0000256" key="3">
    <source>
        <dbReference type="ARBA" id="ARBA00022692"/>
    </source>
</evidence>
<keyword evidence="8" id="KW-1003">Cell membrane</keyword>
<organism evidence="10">
    <name type="scientific">Cyanothece sp. (strain PCC 7425 / ATCC 29141)</name>
    <dbReference type="NCBI Taxonomy" id="395961"/>
    <lineage>
        <taxon>Bacteria</taxon>
        <taxon>Bacillati</taxon>
        <taxon>Cyanobacteriota</taxon>
        <taxon>Cyanophyceae</taxon>
        <taxon>Gomontiellales</taxon>
        <taxon>Cyanothecaceae</taxon>
        <taxon>Cyanothece</taxon>
    </lineage>
</organism>
<dbReference type="PANTHER" id="PTHR33650:SF2">
    <property type="entry name" value="CHLOROPLAST ENVELOPE MEMBRANE PROTEIN"/>
    <property type="match status" value="1"/>
</dbReference>
<evidence type="ECO:0000256" key="8">
    <source>
        <dbReference type="HAMAP-Rule" id="MF_01308"/>
    </source>
</evidence>
<protein>
    <recommendedName>
        <fullName evidence="8">Proton extrusion protein PxcA</fullName>
    </recommendedName>
</protein>
<dbReference type="EMBL" id="CP001344">
    <property type="protein sequence ID" value="ACL43396.1"/>
    <property type="molecule type" value="Genomic_DNA"/>
</dbReference>
<keyword evidence="3 8" id="KW-0812">Transmembrane</keyword>
<dbReference type="KEGG" id="cyn:Cyan7425_1010"/>
<dbReference type="AlphaFoldDB" id="B8HXV7"/>
<dbReference type="GO" id="GO:0015078">
    <property type="term" value="F:proton transmembrane transporter activity"/>
    <property type="evidence" value="ECO:0007669"/>
    <property type="project" value="UniProtKB-UniRule"/>
</dbReference>
<evidence type="ECO:0000256" key="4">
    <source>
        <dbReference type="ARBA" id="ARBA00022781"/>
    </source>
</evidence>
<reference evidence="10" key="1">
    <citation type="submission" date="2009-01" db="EMBL/GenBank/DDBJ databases">
        <title>Complete sequence of chromosome Cyanothece sp. PCC 7425.</title>
        <authorList>
            <consortium name="US DOE Joint Genome Institute"/>
            <person name="Lucas S."/>
            <person name="Copeland A."/>
            <person name="Lapidus A."/>
            <person name="Glavina del Rio T."/>
            <person name="Dalin E."/>
            <person name="Tice H."/>
            <person name="Bruce D."/>
            <person name="Goodwin L."/>
            <person name="Pitluck S."/>
            <person name="Sims D."/>
            <person name="Meineke L."/>
            <person name="Brettin T."/>
            <person name="Detter J.C."/>
            <person name="Han C."/>
            <person name="Larimer F."/>
            <person name="Land M."/>
            <person name="Hauser L."/>
            <person name="Kyrpides N."/>
            <person name="Ovchinnikova G."/>
            <person name="Liberton M."/>
            <person name="Stoeckel J."/>
            <person name="Banerjee A."/>
            <person name="Singh A."/>
            <person name="Page L."/>
            <person name="Sato H."/>
            <person name="Zhao L."/>
            <person name="Sherman L."/>
            <person name="Pakrasi H."/>
            <person name="Richardson P."/>
        </authorList>
    </citation>
    <scope>NUCLEOTIDE SEQUENCE</scope>
    <source>
        <strain evidence="10">PCC 7425</strain>
    </source>
</reference>
<dbReference type="GO" id="GO:0005886">
    <property type="term" value="C:plasma membrane"/>
    <property type="evidence" value="ECO:0007669"/>
    <property type="project" value="UniProtKB-SubCell"/>
</dbReference>
<gene>
    <name evidence="8" type="primary">pxcA</name>
    <name evidence="10" type="ordered locus">Cyan7425_1010</name>
</gene>
<evidence type="ECO:0000256" key="7">
    <source>
        <dbReference type="ARBA" id="ARBA00023136"/>
    </source>
</evidence>
<keyword evidence="6 8" id="KW-0406">Ion transport</keyword>